<keyword evidence="1" id="KW-1133">Transmembrane helix</keyword>
<proteinExistence type="predicted"/>
<name>A0A3G4ZKS4_9VIRU</name>
<gene>
    <name evidence="2" type="ORF">Terrestrivirus1_309</name>
</gene>
<protein>
    <recommendedName>
        <fullName evidence="3">Peptidase inhibitor I78 family protein</fullName>
    </recommendedName>
</protein>
<reference evidence="2" key="1">
    <citation type="submission" date="2018-10" db="EMBL/GenBank/DDBJ databases">
        <title>Hidden diversity of soil giant viruses.</title>
        <authorList>
            <person name="Schulz F."/>
            <person name="Alteio L."/>
            <person name="Goudeau D."/>
            <person name="Ryan E.M."/>
            <person name="Malmstrom R.R."/>
            <person name="Blanchard J."/>
            <person name="Woyke T."/>
        </authorList>
    </citation>
    <scope>NUCLEOTIDE SEQUENCE</scope>
    <source>
        <strain evidence="2">TEV1</strain>
    </source>
</reference>
<evidence type="ECO:0000313" key="2">
    <source>
        <dbReference type="EMBL" id="AYV75435.1"/>
    </source>
</evidence>
<keyword evidence="1" id="KW-0812">Transmembrane</keyword>
<dbReference type="EMBL" id="MK071979">
    <property type="protein sequence ID" value="AYV75435.1"/>
    <property type="molecule type" value="Genomic_DNA"/>
</dbReference>
<organism evidence="2">
    <name type="scientific">Terrestrivirus sp</name>
    <dbReference type="NCBI Taxonomy" id="2487775"/>
    <lineage>
        <taxon>Viruses</taxon>
        <taxon>Varidnaviria</taxon>
        <taxon>Bamfordvirae</taxon>
        <taxon>Nucleocytoviricota</taxon>
        <taxon>Megaviricetes</taxon>
        <taxon>Imitervirales</taxon>
        <taxon>Mimiviridae</taxon>
        <taxon>Klosneuvirinae</taxon>
    </lineage>
</organism>
<evidence type="ECO:0000256" key="1">
    <source>
        <dbReference type="SAM" id="Phobius"/>
    </source>
</evidence>
<sequence length="92" mass="10079">MSFIPILLGIAFGVPLTIYLGKTFIDNNDKAQKKYNHLIGTSLDEARSSSRDITLVNYPCGLPPNMASAYTQSRINVKTDKNNVITEIVSCG</sequence>
<evidence type="ECO:0008006" key="3">
    <source>
        <dbReference type="Google" id="ProtNLM"/>
    </source>
</evidence>
<feature type="transmembrane region" description="Helical" evidence="1">
    <location>
        <begin position="6"/>
        <end position="25"/>
    </location>
</feature>
<accession>A0A3G4ZKS4</accession>
<keyword evidence="1" id="KW-0472">Membrane</keyword>